<reference evidence="2" key="1">
    <citation type="submission" date="2021-06" db="EMBL/GenBank/DDBJ databases">
        <authorList>
            <person name="Kallberg Y."/>
            <person name="Tangrot J."/>
            <person name="Rosling A."/>
        </authorList>
    </citation>
    <scope>NUCLEOTIDE SEQUENCE</scope>
    <source>
        <strain evidence="2">FL130A</strain>
    </source>
</reference>
<dbReference type="Proteomes" id="UP000789508">
    <property type="component" value="Unassembled WGS sequence"/>
</dbReference>
<gene>
    <name evidence="2" type="ORF">ALEPTO_LOCUS4374</name>
</gene>
<evidence type="ECO:0000256" key="1">
    <source>
        <dbReference type="SAM" id="Phobius"/>
    </source>
</evidence>
<accession>A0A9N9FA70</accession>
<dbReference type="EMBL" id="CAJVPS010000996">
    <property type="protein sequence ID" value="CAG8519184.1"/>
    <property type="molecule type" value="Genomic_DNA"/>
</dbReference>
<proteinExistence type="predicted"/>
<sequence length="70" mass="7834">MKLGKEDFLFRLVSDIDEITADVFDIYTMLTTILLIPFLVVILRDPTNIEDTLLQWLAGGLMAGACFIVA</sequence>
<feature type="transmembrane region" description="Helical" evidence="1">
    <location>
        <begin position="21"/>
        <end position="41"/>
    </location>
</feature>
<evidence type="ECO:0000313" key="3">
    <source>
        <dbReference type="Proteomes" id="UP000789508"/>
    </source>
</evidence>
<name>A0A9N9FA70_9GLOM</name>
<protein>
    <submittedName>
        <fullName evidence="2">7279_t:CDS:1</fullName>
    </submittedName>
</protein>
<comment type="caution">
    <text evidence="2">The sequence shown here is derived from an EMBL/GenBank/DDBJ whole genome shotgun (WGS) entry which is preliminary data.</text>
</comment>
<keyword evidence="1" id="KW-1133">Transmembrane helix</keyword>
<dbReference type="OrthoDB" id="10470112at2759"/>
<keyword evidence="3" id="KW-1185">Reference proteome</keyword>
<feature type="non-terminal residue" evidence="2">
    <location>
        <position position="70"/>
    </location>
</feature>
<evidence type="ECO:0000313" key="2">
    <source>
        <dbReference type="EMBL" id="CAG8519184.1"/>
    </source>
</evidence>
<keyword evidence="1" id="KW-0472">Membrane</keyword>
<keyword evidence="1" id="KW-0812">Transmembrane</keyword>
<dbReference type="AlphaFoldDB" id="A0A9N9FA70"/>
<feature type="transmembrane region" description="Helical" evidence="1">
    <location>
        <begin position="53"/>
        <end position="69"/>
    </location>
</feature>
<organism evidence="2 3">
    <name type="scientific">Ambispora leptoticha</name>
    <dbReference type="NCBI Taxonomy" id="144679"/>
    <lineage>
        <taxon>Eukaryota</taxon>
        <taxon>Fungi</taxon>
        <taxon>Fungi incertae sedis</taxon>
        <taxon>Mucoromycota</taxon>
        <taxon>Glomeromycotina</taxon>
        <taxon>Glomeromycetes</taxon>
        <taxon>Archaeosporales</taxon>
        <taxon>Ambisporaceae</taxon>
        <taxon>Ambispora</taxon>
    </lineage>
</organism>